<dbReference type="RefSeq" id="XP_049179512.1">
    <property type="nucleotide sequence ID" value="XM_049324729.1"/>
</dbReference>
<evidence type="ECO:0000313" key="3">
    <source>
        <dbReference type="Proteomes" id="UP001202479"/>
    </source>
</evidence>
<keyword evidence="3" id="KW-1185">Reference proteome</keyword>
<dbReference type="GeneID" id="73381015"/>
<feature type="compositionally biased region" description="Low complexity" evidence="1">
    <location>
        <begin position="39"/>
        <end position="66"/>
    </location>
</feature>
<evidence type="ECO:0000313" key="2">
    <source>
        <dbReference type="EMBL" id="KAI3403765.2"/>
    </source>
</evidence>
<dbReference type="Proteomes" id="UP001202479">
    <property type="component" value="Unassembled WGS sequence"/>
</dbReference>
<protein>
    <submittedName>
        <fullName evidence="2">Uncharacterized protein</fullName>
    </submittedName>
</protein>
<dbReference type="AlphaFoldDB" id="A0AAI9SWD7"/>
<comment type="caution">
    <text evidence="2">The sequence shown here is derived from an EMBL/GenBank/DDBJ whole genome shotgun (WGS) entry which is preliminary data.</text>
</comment>
<reference evidence="2" key="1">
    <citation type="journal article" date="2022" name="DNA Res.">
        <title>Genome analysis of five recently described species of the CUG-Ser clade uncovers Candida theae as a new hybrid lineage with pathogenic potential in the Candida parapsilosis species complex.</title>
        <authorList>
            <person name="Mixao V."/>
            <person name="Del Olmo V."/>
            <person name="Hegedusova E."/>
            <person name="Saus E."/>
            <person name="Pryszcz L."/>
            <person name="Cillingova A."/>
            <person name="Nosek J."/>
            <person name="Gabaldon T."/>
        </authorList>
    </citation>
    <scope>NUCLEOTIDE SEQUENCE</scope>
    <source>
        <strain evidence="2">CBS 10844</strain>
    </source>
</reference>
<organism evidence="2 3">
    <name type="scientific">Candida oxycetoniae</name>
    <dbReference type="NCBI Taxonomy" id="497107"/>
    <lineage>
        <taxon>Eukaryota</taxon>
        <taxon>Fungi</taxon>
        <taxon>Dikarya</taxon>
        <taxon>Ascomycota</taxon>
        <taxon>Saccharomycotina</taxon>
        <taxon>Pichiomycetes</taxon>
        <taxon>Debaryomycetaceae</taxon>
        <taxon>Candida/Lodderomyces clade</taxon>
        <taxon>Candida</taxon>
    </lineage>
</organism>
<gene>
    <name evidence="2" type="ORF">KGF56_003400</name>
</gene>
<accession>A0AAI9SWD7</accession>
<dbReference type="EMBL" id="JAHUZD010000120">
    <property type="protein sequence ID" value="KAI3403765.2"/>
    <property type="molecule type" value="Genomic_DNA"/>
</dbReference>
<feature type="region of interest" description="Disordered" evidence="1">
    <location>
        <begin position="34"/>
        <end position="66"/>
    </location>
</feature>
<name>A0AAI9SWD7_9ASCO</name>
<sequence length="66" mass="7223">MLTALATPNSAFKPSIKKVKNTWRLKKFKKRYIEKGGASSSSENSTESSVRSSAVSCAFSSTNDEF</sequence>
<evidence type="ECO:0000256" key="1">
    <source>
        <dbReference type="SAM" id="MobiDB-lite"/>
    </source>
</evidence>
<proteinExistence type="predicted"/>